<dbReference type="InterPro" id="IPR007280">
    <property type="entry name" value="Peptidase_C_arc/bac"/>
</dbReference>
<dbReference type="InterPro" id="IPR018511">
    <property type="entry name" value="Hemolysin-typ_Ca-bd_CS"/>
</dbReference>
<comment type="subcellular location">
    <subcellularLocation>
        <location evidence="1">Secreted</location>
    </subcellularLocation>
</comment>
<dbReference type="InterPro" id="IPR006026">
    <property type="entry name" value="Peptidase_Metallo"/>
</dbReference>
<feature type="domain" description="Peptidase metallopeptidase" evidence="4">
    <location>
        <begin position="154"/>
        <end position="295"/>
    </location>
</feature>
<dbReference type="EMBL" id="JAQIIO010000010">
    <property type="protein sequence ID" value="MDA5095383.1"/>
    <property type="molecule type" value="Genomic_DNA"/>
</dbReference>
<evidence type="ECO:0000313" key="5">
    <source>
        <dbReference type="EMBL" id="MDA5095383.1"/>
    </source>
</evidence>
<sequence>MSVDPIRTPNVVTETGDALSSALTTELVQVGDEFHGTISFAGDHDWVEVNLVAGQSYVFSVWGTGGELNGLSDSFLTLRNESGSALVSNDNVDEDFGNYFSTITYTAQYSGTYYLDVSGYSSETGNYILEVATNVFTVDQVVNQLAEHGFGLATELAFSSANISVNLTGLTVEGRQLARWALDMWSSVTKLAFTEVSGAAGITFDDSQPGAFGGPSSVNINTGEIFSSSVNVSQDWLITYGASIGSYSYFAYLHEIGHALGLMHAGTYDGSATYGQDNHYLNDSWQMSIMSYFSLEDNTFVRGDNYIPLTPMVADIAAIGQLYGTTTSVNSGNTVWGSGSNLGGILGDSFANWFDGKPLPAGEYAASLFRAFTLVDNGGYDSLNLSTISAAQKIDLREGRISDVGGYSGNMVLAIGSQIEKVSSGSGSDSIYAHAAGSEVNGGAGNDTIIGNSGDDTLRGDAGNDLIHGNAGNDRLHGGAGYDTIRGGNGKDIIYGGDGRDRIWMGAGNDVFNDNTQSDTHGQDVAYGGDGNDTFNGGGGNDRFYGEVGNDLILGGNGGDRLYGGVGYDTIRGGNGNDVIYGGNGRDVVWMGYGNDVFHDNTQSDTHGRDVVRGGTGDDTINGGGSGDQFHGELGDDIIFGGAGFDKLYGGAGYDTLRGGNGNDTIYGDSGRDTIWMGSGNDVFHDNAQNDKHGHDVAYGGDGDDIFNGGGGNDQFYGELGEDLILGGIGSDLLYGGAGYDTIRGGNGNDAIYGGNGRDLVWMGDGNDVFNDSTQNDTHGHDVIHGGAGNDKFIAGGGNDVFYGEAGSDTFIWNANALSGNDTISDFEDTIDVLKFSNTTFSELNLTAAGDDVRVSWDNGTLILSDVAIGLINADDFMFV</sequence>
<dbReference type="SUPFAM" id="SSF51120">
    <property type="entry name" value="beta-Roll"/>
    <property type="match status" value="4"/>
</dbReference>
<dbReference type="CDD" id="cd04277">
    <property type="entry name" value="ZnMc_serralysin_like"/>
    <property type="match status" value="1"/>
</dbReference>
<evidence type="ECO:0000256" key="1">
    <source>
        <dbReference type="ARBA" id="ARBA00004613"/>
    </source>
</evidence>
<protein>
    <submittedName>
        <fullName evidence="5">M10 family metallopeptidase</fullName>
    </submittedName>
</protein>
<dbReference type="PROSITE" id="PS00330">
    <property type="entry name" value="HEMOLYSIN_CALCIUM"/>
    <property type="match status" value="8"/>
</dbReference>
<dbReference type="Gene3D" id="3.40.390.10">
    <property type="entry name" value="Collagenase (Catalytic Domain)"/>
    <property type="match status" value="1"/>
</dbReference>
<dbReference type="Proteomes" id="UP001528040">
    <property type="component" value="Unassembled WGS sequence"/>
</dbReference>
<keyword evidence="6" id="KW-1185">Reference proteome</keyword>
<reference evidence="5 6" key="1">
    <citation type="submission" date="2023-01" db="EMBL/GenBank/DDBJ databases">
        <authorList>
            <person name="Yoon J.-W."/>
        </authorList>
    </citation>
    <scope>NUCLEOTIDE SEQUENCE [LARGE SCALE GENOMIC DNA]</scope>
    <source>
        <strain evidence="5 6">KMU-50</strain>
    </source>
</reference>
<dbReference type="InterPro" id="IPR050557">
    <property type="entry name" value="RTX_toxin/Mannuronan_C5-epim"/>
</dbReference>
<evidence type="ECO:0000256" key="2">
    <source>
        <dbReference type="ARBA" id="ARBA00009490"/>
    </source>
</evidence>
<keyword evidence="3" id="KW-0964">Secreted</keyword>
<proteinExistence type="inferred from homology"/>
<dbReference type="RefSeq" id="WP_271055093.1">
    <property type="nucleotide sequence ID" value="NZ_JAQIIO010000010.1"/>
</dbReference>
<dbReference type="Gene3D" id="2.150.10.10">
    <property type="entry name" value="Serralysin-like metalloprotease, C-terminal"/>
    <property type="match status" value="7"/>
</dbReference>
<evidence type="ECO:0000313" key="6">
    <source>
        <dbReference type="Proteomes" id="UP001528040"/>
    </source>
</evidence>
<dbReference type="Pfam" id="PF00353">
    <property type="entry name" value="HemolysinCabind"/>
    <property type="match status" value="9"/>
</dbReference>
<evidence type="ECO:0000259" key="4">
    <source>
        <dbReference type="SMART" id="SM00235"/>
    </source>
</evidence>
<name>A0ABT4W4E0_9RHOB</name>
<organism evidence="5 6">
    <name type="scientific">Aliiroseovarius salicola</name>
    <dbReference type="NCBI Taxonomy" id="3009082"/>
    <lineage>
        <taxon>Bacteria</taxon>
        <taxon>Pseudomonadati</taxon>
        <taxon>Pseudomonadota</taxon>
        <taxon>Alphaproteobacteria</taxon>
        <taxon>Rhodobacterales</taxon>
        <taxon>Paracoccaceae</taxon>
        <taxon>Aliiroseovarius</taxon>
    </lineage>
</organism>
<comment type="similarity">
    <text evidence="2">Belongs to the peptidase M10B family.</text>
</comment>
<comment type="caution">
    <text evidence="5">The sequence shown here is derived from an EMBL/GenBank/DDBJ whole genome shotgun (WGS) entry which is preliminary data.</text>
</comment>
<evidence type="ECO:0000256" key="3">
    <source>
        <dbReference type="ARBA" id="ARBA00022525"/>
    </source>
</evidence>
<dbReference type="PANTHER" id="PTHR38340">
    <property type="entry name" value="S-LAYER PROTEIN"/>
    <property type="match status" value="1"/>
</dbReference>
<dbReference type="SUPFAM" id="SSF55486">
    <property type="entry name" value="Metalloproteases ('zincins'), catalytic domain"/>
    <property type="match status" value="1"/>
</dbReference>
<dbReference type="Pfam" id="PF04151">
    <property type="entry name" value="PPC"/>
    <property type="match status" value="1"/>
</dbReference>
<dbReference type="SMART" id="SM00235">
    <property type="entry name" value="ZnMc"/>
    <property type="match status" value="1"/>
</dbReference>
<dbReference type="InterPro" id="IPR024079">
    <property type="entry name" value="MetalloPept_cat_dom_sf"/>
</dbReference>
<gene>
    <name evidence="5" type="ORF">O2N63_14945</name>
</gene>
<dbReference type="PANTHER" id="PTHR38340:SF1">
    <property type="entry name" value="S-LAYER PROTEIN"/>
    <property type="match status" value="1"/>
</dbReference>
<dbReference type="PRINTS" id="PR00313">
    <property type="entry name" value="CABNDNGRPT"/>
</dbReference>
<dbReference type="InterPro" id="IPR001343">
    <property type="entry name" value="Hemolysn_Ca-bd"/>
</dbReference>
<accession>A0ABT4W4E0</accession>
<dbReference type="Gene3D" id="2.60.120.380">
    <property type="match status" value="1"/>
</dbReference>
<dbReference type="InterPro" id="IPR034033">
    <property type="entry name" value="Serralysin-like"/>
</dbReference>
<dbReference type="InterPro" id="IPR011049">
    <property type="entry name" value="Serralysin-like_metalloprot_C"/>
</dbReference>